<evidence type="ECO:0000313" key="5">
    <source>
        <dbReference type="Proteomes" id="UP001256673"/>
    </source>
</evidence>
<evidence type="ECO:0000259" key="2">
    <source>
        <dbReference type="Pfam" id="PF13556"/>
    </source>
</evidence>
<dbReference type="InterPro" id="IPR025736">
    <property type="entry name" value="PucR_C-HTH_dom"/>
</dbReference>
<evidence type="ECO:0000256" key="1">
    <source>
        <dbReference type="ARBA" id="ARBA00006754"/>
    </source>
</evidence>
<reference evidence="4 5" key="1">
    <citation type="submission" date="2023-09" db="EMBL/GenBank/DDBJ databases">
        <title>Microbacterium fusihabitans sp. nov., Microbacterium phycihabitans sp. nov., and Microbacterium cervinum sp. nov., isolated from dried seaweeds of beach.</title>
        <authorList>
            <person name="Lee S.D."/>
        </authorList>
    </citation>
    <scope>NUCLEOTIDE SEQUENCE [LARGE SCALE GENOMIC DNA]</scope>
    <source>
        <strain evidence="4 5">KSW2-21</strain>
    </source>
</reference>
<dbReference type="Pfam" id="PF13556">
    <property type="entry name" value="HTH_30"/>
    <property type="match status" value="1"/>
</dbReference>
<evidence type="ECO:0000313" key="4">
    <source>
        <dbReference type="EMBL" id="MDU0327466.1"/>
    </source>
</evidence>
<dbReference type="InterPro" id="IPR042070">
    <property type="entry name" value="PucR_C-HTH_sf"/>
</dbReference>
<dbReference type="PANTHER" id="PTHR33744:SF7">
    <property type="entry name" value="PUCR FAMILY TRANSCRIPTIONAL REGULATOR"/>
    <property type="match status" value="1"/>
</dbReference>
<dbReference type="Proteomes" id="UP001256673">
    <property type="component" value="Unassembled WGS sequence"/>
</dbReference>
<sequence length="494" mass="51965">MAQLTTADLLAQAERLGISHVAGPTAGATIERVDVAALSELPSLPAGTLAVVAGDEPPASYLVDVALRQASARGLAGLVMPVGFTAAETATVLADRGGVPVLVSSAARAPDLAVTIDRVISGGAAESMTRAAFAVEKATAAASAGETDAVAAILEAAGTALGVRVSLQDDPGTSWTDADAVFAGEVPIGRLIAETSDPAATVALPVVASLVSRAMQRHLQDRFAPNQSRADLIVELILAEAGRVDGFVAPAARLGLPLQLSHAVAWMRPQHRVDPGLRAPRFVEAALELFTLQLIDDRPELWHIAFLQDDVILVSSEDHGAGDHQRRLRDVIVRVQAQARRLIGDGWTYTVGLGTPQTGAAGLRQSAAEARVAADSAIAAGRLDAVELTDVTGLRRLLLDFYASPVSRNLLDDLLHPLDALGPQRSATAVRTLLSYLGNRNSLTQAGRELNLHPNAVGYRIRRVREVLDVDLDDPDTRFAVELACRVRLIGSTR</sequence>
<feature type="domain" description="CdaR GGDEF-like" evidence="3">
    <location>
        <begin position="248"/>
        <end position="375"/>
    </location>
</feature>
<proteinExistence type="inferred from homology"/>
<comment type="similarity">
    <text evidence="1">Belongs to the CdaR family.</text>
</comment>
<accession>A0ABU3RX56</accession>
<gene>
    <name evidence="4" type="ORF">RWH43_11930</name>
</gene>
<feature type="domain" description="PucR C-terminal helix-turn-helix" evidence="2">
    <location>
        <begin position="430"/>
        <end position="487"/>
    </location>
</feature>
<dbReference type="EMBL" id="JAWDIU010000004">
    <property type="protein sequence ID" value="MDU0327466.1"/>
    <property type="molecule type" value="Genomic_DNA"/>
</dbReference>
<name>A0ABU3RX56_9MICO</name>
<dbReference type="InterPro" id="IPR041522">
    <property type="entry name" value="CdaR_GGDEF"/>
</dbReference>
<dbReference type="PANTHER" id="PTHR33744">
    <property type="entry name" value="CARBOHYDRATE DIACID REGULATOR"/>
    <property type="match status" value="1"/>
</dbReference>
<protein>
    <submittedName>
        <fullName evidence="4">Helix-turn-helix domain-containing protein</fullName>
    </submittedName>
</protein>
<evidence type="ECO:0000259" key="3">
    <source>
        <dbReference type="Pfam" id="PF17853"/>
    </source>
</evidence>
<organism evidence="4 5">
    <name type="scientific">Microbacterium algihabitans</name>
    <dbReference type="NCBI Taxonomy" id="3075992"/>
    <lineage>
        <taxon>Bacteria</taxon>
        <taxon>Bacillati</taxon>
        <taxon>Actinomycetota</taxon>
        <taxon>Actinomycetes</taxon>
        <taxon>Micrococcales</taxon>
        <taxon>Microbacteriaceae</taxon>
        <taxon>Microbacterium</taxon>
    </lineage>
</organism>
<dbReference type="Pfam" id="PF17853">
    <property type="entry name" value="GGDEF_2"/>
    <property type="match status" value="1"/>
</dbReference>
<comment type="caution">
    <text evidence="4">The sequence shown here is derived from an EMBL/GenBank/DDBJ whole genome shotgun (WGS) entry which is preliminary data.</text>
</comment>
<dbReference type="Gene3D" id="1.10.10.2840">
    <property type="entry name" value="PucR C-terminal helix-turn-helix domain"/>
    <property type="match status" value="1"/>
</dbReference>
<keyword evidence="5" id="KW-1185">Reference proteome</keyword>
<dbReference type="InterPro" id="IPR051448">
    <property type="entry name" value="CdaR-like_regulators"/>
</dbReference>
<dbReference type="RefSeq" id="WP_316001585.1">
    <property type="nucleotide sequence ID" value="NZ_JAWDIU010000004.1"/>
</dbReference>